<dbReference type="Proteomes" id="UP001153269">
    <property type="component" value="Unassembled WGS sequence"/>
</dbReference>
<comment type="caution">
    <text evidence="1">The sequence shown here is derived from an EMBL/GenBank/DDBJ whole genome shotgun (WGS) entry which is preliminary data.</text>
</comment>
<dbReference type="EMBL" id="CADEAL010002113">
    <property type="protein sequence ID" value="CAB1438185.1"/>
    <property type="molecule type" value="Genomic_DNA"/>
</dbReference>
<evidence type="ECO:0000313" key="2">
    <source>
        <dbReference type="Proteomes" id="UP001153269"/>
    </source>
</evidence>
<dbReference type="AlphaFoldDB" id="A0A9N7UXE9"/>
<name>A0A9N7UXE9_PLEPL</name>
<proteinExistence type="predicted"/>
<keyword evidence="2" id="KW-1185">Reference proteome</keyword>
<protein>
    <submittedName>
        <fullName evidence="1">Uncharacterized protein</fullName>
    </submittedName>
</protein>
<sequence>MCIWDLLASFVDSWRKCNVLLNEPPEGDIGLFSSLMLHCVHLPLPDCAGLLQWKQRYNVLPKHLVANQTDEKKGFLRWPTAARTRRQFVSIMDHIGLDGTRVQYNEESLRERAPPSNAKHRFPCCLRWLIRDKKG</sequence>
<reference evidence="1" key="1">
    <citation type="submission" date="2020-03" db="EMBL/GenBank/DDBJ databases">
        <authorList>
            <person name="Weist P."/>
        </authorList>
    </citation>
    <scope>NUCLEOTIDE SEQUENCE</scope>
</reference>
<organism evidence="1 2">
    <name type="scientific">Pleuronectes platessa</name>
    <name type="common">European plaice</name>
    <dbReference type="NCBI Taxonomy" id="8262"/>
    <lineage>
        <taxon>Eukaryota</taxon>
        <taxon>Metazoa</taxon>
        <taxon>Chordata</taxon>
        <taxon>Craniata</taxon>
        <taxon>Vertebrata</taxon>
        <taxon>Euteleostomi</taxon>
        <taxon>Actinopterygii</taxon>
        <taxon>Neopterygii</taxon>
        <taxon>Teleostei</taxon>
        <taxon>Neoteleostei</taxon>
        <taxon>Acanthomorphata</taxon>
        <taxon>Carangaria</taxon>
        <taxon>Pleuronectiformes</taxon>
        <taxon>Pleuronectoidei</taxon>
        <taxon>Pleuronectidae</taxon>
        <taxon>Pleuronectes</taxon>
    </lineage>
</organism>
<accession>A0A9N7UXE9</accession>
<gene>
    <name evidence="1" type="ORF">PLEPLA_LOCUS26139</name>
</gene>
<evidence type="ECO:0000313" key="1">
    <source>
        <dbReference type="EMBL" id="CAB1438185.1"/>
    </source>
</evidence>